<protein>
    <submittedName>
        <fullName evidence="1">Uncharacterized protein</fullName>
    </submittedName>
</protein>
<dbReference type="Proteomes" id="UP001634394">
    <property type="component" value="Unassembled WGS sequence"/>
</dbReference>
<gene>
    <name evidence="1" type="ORF">ACJMK2_008324</name>
</gene>
<feature type="non-terminal residue" evidence="1">
    <location>
        <position position="1"/>
    </location>
</feature>
<dbReference type="AlphaFoldDB" id="A0ABD3VL85"/>
<accession>A0ABD3VL85</accession>
<comment type="caution">
    <text evidence="1">The sequence shown here is derived from an EMBL/GenBank/DDBJ whole genome shotgun (WGS) entry which is preliminary data.</text>
</comment>
<evidence type="ECO:0000313" key="2">
    <source>
        <dbReference type="Proteomes" id="UP001634394"/>
    </source>
</evidence>
<reference evidence="1 2" key="1">
    <citation type="submission" date="2024-11" db="EMBL/GenBank/DDBJ databases">
        <title>Chromosome-level genome assembly of the freshwater bivalve Anodonta woodiana.</title>
        <authorList>
            <person name="Chen X."/>
        </authorList>
    </citation>
    <scope>NUCLEOTIDE SEQUENCE [LARGE SCALE GENOMIC DNA]</scope>
    <source>
        <strain evidence="1">MN2024</strain>
        <tissue evidence="1">Gills</tissue>
    </source>
</reference>
<evidence type="ECO:0000313" key="1">
    <source>
        <dbReference type="EMBL" id="KAL3862352.1"/>
    </source>
</evidence>
<name>A0ABD3VL85_SINWO</name>
<feature type="non-terminal residue" evidence="1">
    <location>
        <position position="80"/>
    </location>
</feature>
<keyword evidence="2" id="KW-1185">Reference proteome</keyword>
<sequence length="80" mass="9310">VLDGHTITVKYLYGHQYFLKCKKWVMRQDGIISSRGLKPKLLRKNSPLTSKFKLYDFGANLLPMSMVKDIENIKAKGHHY</sequence>
<dbReference type="EMBL" id="JBJQND010000011">
    <property type="protein sequence ID" value="KAL3862352.1"/>
    <property type="molecule type" value="Genomic_DNA"/>
</dbReference>
<organism evidence="1 2">
    <name type="scientific">Sinanodonta woodiana</name>
    <name type="common">Chinese pond mussel</name>
    <name type="synonym">Anodonta woodiana</name>
    <dbReference type="NCBI Taxonomy" id="1069815"/>
    <lineage>
        <taxon>Eukaryota</taxon>
        <taxon>Metazoa</taxon>
        <taxon>Spiralia</taxon>
        <taxon>Lophotrochozoa</taxon>
        <taxon>Mollusca</taxon>
        <taxon>Bivalvia</taxon>
        <taxon>Autobranchia</taxon>
        <taxon>Heteroconchia</taxon>
        <taxon>Palaeoheterodonta</taxon>
        <taxon>Unionida</taxon>
        <taxon>Unionoidea</taxon>
        <taxon>Unionidae</taxon>
        <taxon>Unioninae</taxon>
        <taxon>Sinanodonta</taxon>
    </lineage>
</organism>
<proteinExistence type="predicted"/>